<dbReference type="Pfam" id="PF01250">
    <property type="entry name" value="Ribosomal_S6"/>
    <property type="match status" value="1"/>
</dbReference>
<keyword evidence="6" id="KW-0687">Ribonucleoprotein</keyword>
<dbReference type="InterPro" id="IPR036791">
    <property type="entry name" value="Ribosomal_bL9_C_sf"/>
</dbReference>
<dbReference type="CDD" id="cd00473">
    <property type="entry name" value="bS6"/>
    <property type="match status" value="1"/>
</dbReference>
<evidence type="ECO:0000256" key="1">
    <source>
        <dbReference type="ARBA" id="ARBA00009512"/>
    </source>
</evidence>
<dbReference type="InterPro" id="IPR020069">
    <property type="entry name" value="Ribosomal_bL9_C"/>
</dbReference>
<dbReference type="HAMAP" id="MF_00360">
    <property type="entry name" value="Ribosomal_bS6"/>
    <property type="match status" value="1"/>
</dbReference>
<dbReference type="InterPro" id="IPR035980">
    <property type="entry name" value="Ribosomal_bS6_sf"/>
</dbReference>
<dbReference type="SUPFAM" id="SSF54995">
    <property type="entry name" value="Ribosomal protein S6"/>
    <property type="match status" value="1"/>
</dbReference>
<sequence>MPEVKKLYETTVIWDGASQDEFLTVQVEKLRDLLRSLGGEIKNEILIGRRKLAFPIKKKSIGYYVHIEFVMPITSLKELERQYRLNENILRFLTIVLDDSLLMMRERVQKYGSGIFVEKKVAEIENSKVMQVVLKKDIVNFGKAGDSIKVKDGYARNYLIPKGLAVRATEGHIRSIELEKKQKVFKIEVQRKKARELGEVLRSTEFSIGVKAGDGGRLFGSVTSFTISDMFKTKGYQIDRRDIVIPAQIKEVGKYEVKVNLFEDIDVDVIINVEGL</sequence>
<evidence type="ECO:0000256" key="10">
    <source>
        <dbReference type="ARBA" id="ARBA00035381"/>
    </source>
</evidence>
<evidence type="ECO:0000256" key="3">
    <source>
        <dbReference type="ARBA" id="ARBA00022730"/>
    </source>
</evidence>
<accession>A0AAE0W7X9</accession>
<dbReference type="InterPro" id="IPR036935">
    <property type="entry name" value="Ribosomal_bL9_N_sf"/>
</dbReference>
<dbReference type="GO" id="GO:0005840">
    <property type="term" value="C:ribosome"/>
    <property type="evidence" value="ECO:0007669"/>
    <property type="project" value="UniProtKB-KW"/>
</dbReference>
<reference evidence="13" key="3">
    <citation type="submission" date="2023-05" db="EMBL/GenBank/DDBJ databases">
        <authorList>
            <person name="Smith C.H."/>
        </authorList>
    </citation>
    <scope>NUCLEOTIDE SEQUENCE</scope>
    <source>
        <strain evidence="13">CHS0354</strain>
        <tissue evidence="13">Mantle</tissue>
    </source>
</reference>
<evidence type="ECO:0000259" key="12">
    <source>
        <dbReference type="PROSITE" id="PS00651"/>
    </source>
</evidence>
<dbReference type="NCBIfam" id="TIGR00166">
    <property type="entry name" value="S6"/>
    <property type="match status" value="1"/>
</dbReference>
<dbReference type="GO" id="GO:0006412">
    <property type="term" value="P:translation"/>
    <property type="evidence" value="ECO:0007669"/>
    <property type="project" value="InterPro"/>
</dbReference>
<evidence type="ECO:0000256" key="9">
    <source>
        <dbReference type="ARBA" id="ARBA00035365"/>
    </source>
</evidence>
<dbReference type="HAMAP" id="MF_00503">
    <property type="entry name" value="Ribosomal_bL9"/>
    <property type="match status" value="1"/>
</dbReference>
<dbReference type="AlphaFoldDB" id="A0AAE0W7X9"/>
<evidence type="ECO:0000256" key="2">
    <source>
        <dbReference type="ARBA" id="ARBA00010605"/>
    </source>
</evidence>
<name>A0AAE0W7X9_9BIVA</name>
<dbReference type="GO" id="GO:0003735">
    <property type="term" value="F:structural constituent of ribosome"/>
    <property type="evidence" value="ECO:0007669"/>
    <property type="project" value="InterPro"/>
</dbReference>
<keyword evidence="14" id="KW-1185">Reference proteome</keyword>
<evidence type="ECO:0000256" key="11">
    <source>
        <dbReference type="ARBA" id="ARBA00035427"/>
    </source>
</evidence>
<dbReference type="PANTHER" id="PTHR21368">
    <property type="entry name" value="50S RIBOSOMAL PROTEIN L9"/>
    <property type="match status" value="1"/>
</dbReference>
<protein>
    <recommendedName>
        <fullName evidence="8">Large ribosomal subunit protein bL9m</fullName>
    </recommendedName>
    <alternativeName>
        <fullName evidence="9">28S ribosomal protein S6, mitochondrial</fullName>
    </alternativeName>
    <alternativeName>
        <fullName evidence="10">39S ribosomal protein L9, mitochondrial</fullName>
    </alternativeName>
    <alternativeName>
        <fullName evidence="11">50S ribosomal protein L9, chloroplastic</fullName>
    </alternativeName>
    <alternativeName>
        <fullName evidence="7">Small ribosomal subunit protein bS6m</fullName>
    </alternativeName>
</protein>
<evidence type="ECO:0000256" key="8">
    <source>
        <dbReference type="ARBA" id="ARBA00035194"/>
    </source>
</evidence>
<dbReference type="InterPro" id="IPR020594">
    <property type="entry name" value="Ribosomal_bL9_bac/chp"/>
</dbReference>
<dbReference type="GO" id="GO:0019843">
    <property type="term" value="F:rRNA binding"/>
    <property type="evidence" value="ECO:0007669"/>
    <property type="project" value="UniProtKB-KW"/>
</dbReference>
<dbReference type="Gene3D" id="3.40.5.10">
    <property type="entry name" value="Ribosomal protein L9, N-terminal domain"/>
    <property type="match status" value="1"/>
</dbReference>
<organism evidence="13 14">
    <name type="scientific">Potamilus streckersoni</name>
    <dbReference type="NCBI Taxonomy" id="2493646"/>
    <lineage>
        <taxon>Eukaryota</taxon>
        <taxon>Metazoa</taxon>
        <taxon>Spiralia</taxon>
        <taxon>Lophotrochozoa</taxon>
        <taxon>Mollusca</taxon>
        <taxon>Bivalvia</taxon>
        <taxon>Autobranchia</taxon>
        <taxon>Heteroconchia</taxon>
        <taxon>Palaeoheterodonta</taxon>
        <taxon>Unionida</taxon>
        <taxon>Unionoidea</taxon>
        <taxon>Unionidae</taxon>
        <taxon>Ambleminae</taxon>
        <taxon>Lampsilini</taxon>
        <taxon>Potamilus</taxon>
    </lineage>
</organism>
<dbReference type="EMBL" id="JAEAOA010000085">
    <property type="protein sequence ID" value="KAK3604801.1"/>
    <property type="molecule type" value="Genomic_DNA"/>
</dbReference>
<dbReference type="Gene3D" id="3.30.70.60">
    <property type="match status" value="1"/>
</dbReference>
<dbReference type="GO" id="GO:1990904">
    <property type="term" value="C:ribonucleoprotein complex"/>
    <property type="evidence" value="ECO:0007669"/>
    <property type="project" value="UniProtKB-KW"/>
</dbReference>
<reference evidence="13" key="2">
    <citation type="journal article" date="2021" name="Genome Biol. Evol.">
        <title>Developing a high-quality reference genome for a parasitic bivalve with doubly uniparental inheritance (Bivalvia: Unionida).</title>
        <authorList>
            <person name="Smith C.H."/>
        </authorList>
    </citation>
    <scope>NUCLEOTIDE SEQUENCE</scope>
    <source>
        <strain evidence="13">CHS0354</strain>
        <tissue evidence="13">Mantle</tissue>
    </source>
</reference>
<evidence type="ECO:0000256" key="7">
    <source>
        <dbReference type="ARBA" id="ARBA00035170"/>
    </source>
</evidence>
<dbReference type="PROSITE" id="PS00651">
    <property type="entry name" value="RIBOSOMAL_L9"/>
    <property type="match status" value="1"/>
</dbReference>
<dbReference type="Pfam" id="PF03948">
    <property type="entry name" value="Ribosomal_L9_C"/>
    <property type="match status" value="1"/>
</dbReference>
<dbReference type="Proteomes" id="UP001195483">
    <property type="component" value="Unassembled WGS sequence"/>
</dbReference>
<dbReference type="SUPFAM" id="SSF55658">
    <property type="entry name" value="L9 N-domain-like"/>
    <property type="match status" value="1"/>
</dbReference>
<dbReference type="InterPro" id="IPR020814">
    <property type="entry name" value="Ribosomal_S6_plastid/chlpt"/>
</dbReference>
<evidence type="ECO:0000313" key="14">
    <source>
        <dbReference type="Proteomes" id="UP001195483"/>
    </source>
</evidence>
<dbReference type="NCBIfam" id="TIGR00158">
    <property type="entry name" value="L9"/>
    <property type="match status" value="1"/>
</dbReference>
<comment type="caution">
    <text evidence="13">The sequence shown here is derived from an EMBL/GenBank/DDBJ whole genome shotgun (WGS) entry which is preliminary data.</text>
</comment>
<dbReference type="InterPro" id="IPR000244">
    <property type="entry name" value="Ribosomal_bL9"/>
</dbReference>
<dbReference type="InterPro" id="IPR020070">
    <property type="entry name" value="Ribosomal_bL9_N"/>
</dbReference>
<dbReference type="SUPFAM" id="SSF55653">
    <property type="entry name" value="Ribosomal protein L9 C-domain"/>
    <property type="match status" value="1"/>
</dbReference>
<comment type="similarity">
    <text evidence="2">Belongs to the bacterial ribosomal protein bL9 family.</text>
</comment>
<dbReference type="Gene3D" id="3.10.430.100">
    <property type="entry name" value="Ribosomal protein L9, C-terminal domain"/>
    <property type="match status" value="1"/>
</dbReference>
<comment type="similarity">
    <text evidence="1">Belongs to the bacterial ribosomal protein bS6 family.</text>
</comment>
<keyword evidence="3" id="KW-0699">rRNA-binding</keyword>
<dbReference type="InterPro" id="IPR014717">
    <property type="entry name" value="Transl_elong_EF1B/ribsomal_bS6"/>
</dbReference>
<evidence type="ECO:0000256" key="6">
    <source>
        <dbReference type="ARBA" id="ARBA00023274"/>
    </source>
</evidence>
<dbReference type="InterPro" id="IPR009027">
    <property type="entry name" value="Ribosomal_bL9/RNase_H1_N"/>
</dbReference>
<keyword evidence="5" id="KW-0689">Ribosomal protein</keyword>
<evidence type="ECO:0000313" key="13">
    <source>
        <dbReference type="EMBL" id="KAK3604801.1"/>
    </source>
</evidence>
<dbReference type="InterPro" id="IPR000529">
    <property type="entry name" value="Ribosomal_bS6"/>
</dbReference>
<gene>
    <name evidence="13" type="ORF">CHS0354_000459</name>
</gene>
<keyword evidence="4" id="KW-0694">RNA-binding</keyword>
<reference evidence="13" key="1">
    <citation type="journal article" date="2021" name="Genome Biol. Evol.">
        <title>A High-Quality Reference Genome for a Parasitic Bivalve with Doubly Uniparental Inheritance (Bivalvia: Unionida).</title>
        <authorList>
            <person name="Smith C.H."/>
        </authorList>
    </citation>
    <scope>NUCLEOTIDE SEQUENCE</scope>
    <source>
        <strain evidence="13">CHS0354</strain>
    </source>
</reference>
<dbReference type="Pfam" id="PF01281">
    <property type="entry name" value="Ribosomal_L9_N"/>
    <property type="match status" value="1"/>
</dbReference>
<evidence type="ECO:0000256" key="5">
    <source>
        <dbReference type="ARBA" id="ARBA00022980"/>
    </source>
</evidence>
<proteinExistence type="inferred from homology"/>
<feature type="domain" description="Ribosomal protein L9" evidence="12">
    <location>
        <begin position="142"/>
        <end position="169"/>
    </location>
</feature>
<evidence type="ECO:0000256" key="4">
    <source>
        <dbReference type="ARBA" id="ARBA00022884"/>
    </source>
</evidence>